<accession>A0A182VU65</accession>
<dbReference type="Proteomes" id="UP000075920">
    <property type="component" value="Unassembled WGS sequence"/>
</dbReference>
<dbReference type="VEuPathDB" id="VectorBase:AMIN001608"/>
<proteinExistence type="predicted"/>
<keyword evidence="2" id="KW-1185">Reference proteome</keyword>
<reference evidence="1" key="2">
    <citation type="submission" date="2020-05" db="UniProtKB">
        <authorList>
            <consortium name="EnsemblMetazoa"/>
        </authorList>
    </citation>
    <scope>IDENTIFICATION</scope>
    <source>
        <strain evidence="1">MINIMUS1</strain>
    </source>
</reference>
<dbReference type="AlphaFoldDB" id="A0A182VU65"/>
<name>A0A182VU65_9DIPT</name>
<evidence type="ECO:0000313" key="2">
    <source>
        <dbReference type="Proteomes" id="UP000075920"/>
    </source>
</evidence>
<reference evidence="2" key="1">
    <citation type="submission" date="2013-03" db="EMBL/GenBank/DDBJ databases">
        <title>The Genome Sequence of Anopheles minimus MINIMUS1.</title>
        <authorList>
            <consortium name="The Broad Institute Genomics Platform"/>
            <person name="Neafsey D.E."/>
            <person name="Walton C."/>
            <person name="Walker B."/>
            <person name="Young S.K."/>
            <person name="Zeng Q."/>
            <person name="Gargeya S."/>
            <person name="Fitzgerald M."/>
            <person name="Haas B."/>
            <person name="Abouelleil A."/>
            <person name="Allen A.W."/>
            <person name="Alvarado L."/>
            <person name="Arachchi H.M."/>
            <person name="Berlin A.M."/>
            <person name="Chapman S.B."/>
            <person name="Gainer-Dewar J."/>
            <person name="Goldberg J."/>
            <person name="Griggs A."/>
            <person name="Gujja S."/>
            <person name="Hansen M."/>
            <person name="Howarth C."/>
            <person name="Imamovic A."/>
            <person name="Ireland A."/>
            <person name="Larimer J."/>
            <person name="McCowan C."/>
            <person name="Murphy C."/>
            <person name="Pearson M."/>
            <person name="Poon T.W."/>
            <person name="Priest M."/>
            <person name="Roberts A."/>
            <person name="Saif S."/>
            <person name="Shea T."/>
            <person name="Sisk P."/>
            <person name="Sykes S."/>
            <person name="Wortman J."/>
            <person name="Nusbaum C."/>
            <person name="Birren B."/>
        </authorList>
    </citation>
    <scope>NUCLEOTIDE SEQUENCE [LARGE SCALE GENOMIC DNA]</scope>
    <source>
        <strain evidence="2">MINIMUS1</strain>
    </source>
</reference>
<sequence length="65" mass="6936">MVGGRLGQELFVSYNSATHPEAVIYLGSGFCVSSTINTTTINTTTYESGPPRGGRLENILRIVTS</sequence>
<evidence type="ECO:0000313" key="1">
    <source>
        <dbReference type="EnsemblMetazoa" id="AMIN001608-PA"/>
    </source>
</evidence>
<protein>
    <submittedName>
        <fullName evidence="1">Uncharacterized protein</fullName>
    </submittedName>
</protein>
<dbReference type="EnsemblMetazoa" id="AMIN001608-RA">
    <property type="protein sequence ID" value="AMIN001608-PA"/>
    <property type="gene ID" value="AMIN001608"/>
</dbReference>
<organism evidence="1 2">
    <name type="scientific">Anopheles minimus</name>
    <dbReference type="NCBI Taxonomy" id="112268"/>
    <lineage>
        <taxon>Eukaryota</taxon>
        <taxon>Metazoa</taxon>
        <taxon>Ecdysozoa</taxon>
        <taxon>Arthropoda</taxon>
        <taxon>Hexapoda</taxon>
        <taxon>Insecta</taxon>
        <taxon>Pterygota</taxon>
        <taxon>Neoptera</taxon>
        <taxon>Endopterygota</taxon>
        <taxon>Diptera</taxon>
        <taxon>Nematocera</taxon>
        <taxon>Culicoidea</taxon>
        <taxon>Culicidae</taxon>
        <taxon>Anophelinae</taxon>
        <taxon>Anopheles</taxon>
    </lineage>
</organism>